<evidence type="ECO:0000313" key="4">
    <source>
        <dbReference type="Proteomes" id="UP000567922"/>
    </source>
</evidence>
<dbReference type="AlphaFoldDB" id="A0A839RUV6"/>
<feature type="compositionally biased region" description="Low complexity" evidence="1">
    <location>
        <begin position="131"/>
        <end position="140"/>
    </location>
</feature>
<protein>
    <recommendedName>
        <fullName evidence="2">HTH-like domain-containing protein</fullName>
    </recommendedName>
</protein>
<sequence>MSERFACKVVRLPRSTYRRLPLAQTPGDPDAALRSQLREYSTKNPCHGFRRAWAHLRYDQQQLVNKKKIHRLWCEEGLPRRVRVRRKKTGRSTYPQVAADAANVVWAAGVEGELSSSISPSTARRSRSRRWSTSTPANPC</sequence>
<keyword evidence="4" id="KW-1185">Reference proteome</keyword>
<organism evidence="3 4">
    <name type="scientific">Hoyosella altamirensis</name>
    <dbReference type="NCBI Taxonomy" id="616997"/>
    <lineage>
        <taxon>Bacteria</taxon>
        <taxon>Bacillati</taxon>
        <taxon>Actinomycetota</taxon>
        <taxon>Actinomycetes</taxon>
        <taxon>Mycobacteriales</taxon>
        <taxon>Hoyosellaceae</taxon>
        <taxon>Hoyosella</taxon>
    </lineage>
</organism>
<dbReference type="Pfam" id="PF13276">
    <property type="entry name" value="HTH_21"/>
    <property type="match status" value="1"/>
</dbReference>
<dbReference type="InterPro" id="IPR025948">
    <property type="entry name" value="HTH-like_dom"/>
</dbReference>
<dbReference type="PANTHER" id="PTHR47515:SF2">
    <property type="entry name" value="INTEGRASE CORE DOMAIN PROTEIN"/>
    <property type="match status" value="1"/>
</dbReference>
<feature type="region of interest" description="Disordered" evidence="1">
    <location>
        <begin position="113"/>
        <end position="140"/>
    </location>
</feature>
<proteinExistence type="predicted"/>
<dbReference type="EMBL" id="JACHWS010000006">
    <property type="protein sequence ID" value="MBB3040008.1"/>
    <property type="molecule type" value="Genomic_DNA"/>
</dbReference>
<dbReference type="Proteomes" id="UP000567922">
    <property type="component" value="Unassembled WGS sequence"/>
</dbReference>
<dbReference type="PANTHER" id="PTHR47515">
    <property type="entry name" value="LOW CALCIUM RESPONSE LOCUS PROTEIN T"/>
    <property type="match status" value="1"/>
</dbReference>
<feature type="compositionally biased region" description="Low complexity" evidence="1">
    <location>
        <begin position="113"/>
        <end position="123"/>
    </location>
</feature>
<reference evidence="3 4" key="1">
    <citation type="submission" date="2020-08" db="EMBL/GenBank/DDBJ databases">
        <title>Sequencing the genomes of 1000 actinobacteria strains.</title>
        <authorList>
            <person name="Klenk H.-P."/>
        </authorList>
    </citation>
    <scope>NUCLEOTIDE SEQUENCE [LARGE SCALE GENOMIC DNA]</scope>
    <source>
        <strain evidence="3 4">DSM 45258</strain>
    </source>
</reference>
<comment type="caution">
    <text evidence="3">The sequence shown here is derived from an EMBL/GenBank/DDBJ whole genome shotgun (WGS) entry which is preliminary data.</text>
</comment>
<name>A0A839RUV6_9ACTN</name>
<gene>
    <name evidence="3" type="ORF">FHU29_004503</name>
</gene>
<evidence type="ECO:0000256" key="1">
    <source>
        <dbReference type="SAM" id="MobiDB-lite"/>
    </source>
</evidence>
<accession>A0A839RUV6</accession>
<evidence type="ECO:0000313" key="3">
    <source>
        <dbReference type="EMBL" id="MBB3040008.1"/>
    </source>
</evidence>
<feature type="domain" description="HTH-like" evidence="2">
    <location>
        <begin position="32"/>
        <end position="88"/>
    </location>
</feature>
<evidence type="ECO:0000259" key="2">
    <source>
        <dbReference type="Pfam" id="PF13276"/>
    </source>
</evidence>